<name>A0ABQ0GBF7_9PEZI</name>
<dbReference type="InterPro" id="IPR039261">
    <property type="entry name" value="FNR_nucleotide-bd"/>
</dbReference>
<dbReference type="EMBL" id="BAAFSV010000002">
    <property type="protein sequence ID" value="GAB1314910.1"/>
    <property type="molecule type" value="Genomic_DNA"/>
</dbReference>
<keyword evidence="6" id="KW-0560">Oxidoreductase</keyword>
<evidence type="ECO:0000256" key="3">
    <source>
        <dbReference type="ARBA" id="ARBA00006105"/>
    </source>
</evidence>
<keyword evidence="5" id="KW-0274">FAD</keyword>
<dbReference type="GeneID" id="98175863"/>
<dbReference type="Pfam" id="PF00970">
    <property type="entry name" value="FAD_binding_6"/>
    <property type="match status" value="1"/>
</dbReference>
<evidence type="ECO:0000256" key="6">
    <source>
        <dbReference type="ARBA" id="ARBA00023002"/>
    </source>
</evidence>
<dbReference type="RefSeq" id="XP_070916641.1">
    <property type="nucleotide sequence ID" value="XM_071060540.1"/>
</dbReference>
<keyword evidence="4" id="KW-0285">Flavoprotein</keyword>
<feature type="domain" description="FAD-binding FR-type" evidence="8">
    <location>
        <begin position="100"/>
        <end position="213"/>
    </location>
</feature>
<evidence type="ECO:0000256" key="2">
    <source>
        <dbReference type="ARBA" id="ARBA00004370"/>
    </source>
</evidence>
<evidence type="ECO:0000256" key="4">
    <source>
        <dbReference type="ARBA" id="ARBA00022630"/>
    </source>
</evidence>
<accession>A0ABQ0GBF7</accession>
<dbReference type="Gene3D" id="3.40.50.80">
    <property type="entry name" value="Nucleotide-binding domain of ferredoxin-NADP reductase (FNR) module"/>
    <property type="match status" value="1"/>
</dbReference>
<evidence type="ECO:0000313" key="9">
    <source>
        <dbReference type="EMBL" id="GAB1314910.1"/>
    </source>
</evidence>
<evidence type="ECO:0000313" key="10">
    <source>
        <dbReference type="Proteomes" id="UP001628179"/>
    </source>
</evidence>
<dbReference type="InterPro" id="IPR017927">
    <property type="entry name" value="FAD-bd_FR_type"/>
</dbReference>
<dbReference type="PROSITE" id="PS51384">
    <property type="entry name" value="FAD_FR"/>
    <property type="match status" value="1"/>
</dbReference>
<comment type="subcellular location">
    <subcellularLocation>
        <location evidence="2">Membrane</location>
    </subcellularLocation>
</comment>
<gene>
    <name evidence="9" type="primary">CYC2</name>
    <name evidence="9" type="ORF">MFIFM68171_05120</name>
</gene>
<evidence type="ECO:0000259" key="8">
    <source>
        <dbReference type="PROSITE" id="PS51384"/>
    </source>
</evidence>
<keyword evidence="10" id="KW-1185">Reference proteome</keyword>
<comment type="caution">
    <text evidence="9">The sequence shown here is derived from an EMBL/GenBank/DDBJ whole genome shotgun (WGS) entry which is preliminary data.</text>
</comment>
<proteinExistence type="inferred from homology"/>
<comment type="similarity">
    <text evidence="3">Belongs to the flavoprotein pyridine nucleotide cytochrome reductase family.</text>
</comment>
<dbReference type="SUPFAM" id="SSF52343">
    <property type="entry name" value="Ferredoxin reductase-like, C-terminal NADP-linked domain"/>
    <property type="match status" value="1"/>
</dbReference>
<dbReference type="InterPro" id="IPR001433">
    <property type="entry name" value="OxRdtase_FAD/NAD-bd"/>
</dbReference>
<dbReference type="CDD" id="cd06183">
    <property type="entry name" value="cyt_b5_reduct_like"/>
    <property type="match status" value="1"/>
</dbReference>
<sequence length="462" mass="51040">MTRNLIQFYARSSQNAATQARSFITAGRSPKYTSPAVSLRAALQHHHRPVHTSLARSFSIRSDNEPPKQPRRRKKRLALLLLIALPFLLSSPKQTTLNPTTFTPFTIVSREQVSPTAFILTVAPSSSPSGNAEVIRQAWYHGLWSVEIKQPQLQVSREYTPLPPLEGADDQAKGVLRFLIRRMDGGEVSGYLSRLREGDEVEIRGPRRGFDLRSRVGVQAQRNGDGDGSGEGHRGVGRKVVFLAGGTGIAPALQAARVVLGEGRPVEMEVIWANRRREDCLGCGDDTGAEKGVVVAMLEEMRVRYGGRFKYTCMVDEEWSFIDHGAIARATGVVASDGAERNWWSWSNKNDDSTIPLSRPALALNSDSCNYHSATRVMVSSDEDPPAVVDDWVCLCRDADGNRVANGKSLLIVSGPDGFVTKYAGSKLWATRKESQGEVKGIIGELWRKYPRLAEDWLVLKM</sequence>
<dbReference type="InterPro" id="IPR001834">
    <property type="entry name" value="CBR-like"/>
</dbReference>
<dbReference type="Proteomes" id="UP001628179">
    <property type="component" value="Unassembled WGS sequence"/>
</dbReference>
<evidence type="ECO:0000256" key="5">
    <source>
        <dbReference type="ARBA" id="ARBA00022827"/>
    </source>
</evidence>
<dbReference type="PANTHER" id="PTHR19370:SF189">
    <property type="entry name" value="CYTOCHROME C MITOCHONDRIAL IMPORT FACTOR CYC2"/>
    <property type="match status" value="1"/>
</dbReference>
<dbReference type="SUPFAM" id="SSF63380">
    <property type="entry name" value="Riboflavin synthase domain-like"/>
    <property type="match status" value="1"/>
</dbReference>
<keyword evidence="7" id="KW-0472">Membrane</keyword>
<protein>
    <submittedName>
        <fullName evidence="9">Mitochondrial peripheral inner membrane protein</fullName>
    </submittedName>
</protein>
<organism evidence="9 10">
    <name type="scientific">Madurella fahalii</name>
    <dbReference type="NCBI Taxonomy" id="1157608"/>
    <lineage>
        <taxon>Eukaryota</taxon>
        <taxon>Fungi</taxon>
        <taxon>Dikarya</taxon>
        <taxon>Ascomycota</taxon>
        <taxon>Pezizomycotina</taxon>
        <taxon>Sordariomycetes</taxon>
        <taxon>Sordariomycetidae</taxon>
        <taxon>Sordariales</taxon>
        <taxon>Sordariales incertae sedis</taxon>
        <taxon>Madurella</taxon>
    </lineage>
</organism>
<evidence type="ECO:0000256" key="1">
    <source>
        <dbReference type="ARBA" id="ARBA00001974"/>
    </source>
</evidence>
<evidence type="ECO:0000256" key="7">
    <source>
        <dbReference type="ARBA" id="ARBA00023136"/>
    </source>
</evidence>
<dbReference type="Pfam" id="PF00175">
    <property type="entry name" value="NAD_binding_1"/>
    <property type="match status" value="1"/>
</dbReference>
<reference evidence="9 10" key="1">
    <citation type="submission" date="2024-09" db="EMBL/GenBank/DDBJ databases">
        <title>Itraconazole resistance in Madurella fahalii resulting from another homologue of gene encoding cytochrome P450 14-alpha sterol demethylase (CYP51).</title>
        <authorList>
            <person name="Yoshioka I."/>
            <person name="Fahal A.H."/>
            <person name="Kaneko S."/>
            <person name="Yaguchi T."/>
        </authorList>
    </citation>
    <scope>NUCLEOTIDE SEQUENCE [LARGE SCALE GENOMIC DNA]</scope>
    <source>
        <strain evidence="9 10">IFM 68171</strain>
    </source>
</reference>
<dbReference type="InterPro" id="IPR017938">
    <property type="entry name" value="Riboflavin_synthase-like_b-brl"/>
</dbReference>
<dbReference type="PANTHER" id="PTHR19370">
    <property type="entry name" value="NADH-CYTOCHROME B5 REDUCTASE"/>
    <property type="match status" value="1"/>
</dbReference>
<comment type="cofactor">
    <cofactor evidence="1">
        <name>FAD</name>
        <dbReference type="ChEBI" id="CHEBI:57692"/>
    </cofactor>
</comment>
<dbReference type="InterPro" id="IPR008333">
    <property type="entry name" value="Cbr1-like_FAD-bd_dom"/>
</dbReference>
<dbReference type="Gene3D" id="2.40.30.10">
    <property type="entry name" value="Translation factors"/>
    <property type="match status" value="1"/>
</dbReference>